<keyword evidence="7" id="KW-0902">Two-component regulatory system</keyword>
<dbReference type="PROSITE" id="PS51257">
    <property type="entry name" value="PROKAR_LIPOPROTEIN"/>
    <property type="match status" value="1"/>
</dbReference>
<reference evidence="11 12" key="1">
    <citation type="submission" date="2020-08" db="EMBL/GenBank/DDBJ databases">
        <title>Genome public.</title>
        <authorList>
            <person name="Liu C."/>
            <person name="Sun Q."/>
        </authorList>
    </citation>
    <scope>NUCLEOTIDE SEQUENCE [LARGE SCALE GENOMIC DNA]</scope>
    <source>
        <strain evidence="11 12">M29</strain>
    </source>
</reference>
<feature type="chain" id="PRO_5045799528" evidence="9">
    <location>
        <begin position="31"/>
        <end position="603"/>
    </location>
</feature>
<comment type="subcellular location">
    <subcellularLocation>
        <location evidence="1">Membrane</location>
    </subcellularLocation>
</comment>
<evidence type="ECO:0000256" key="9">
    <source>
        <dbReference type="SAM" id="SignalP"/>
    </source>
</evidence>
<keyword evidence="4" id="KW-0547">Nucleotide-binding</keyword>
<dbReference type="InterPro" id="IPR052163">
    <property type="entry name" value="DGC-Regulatory_Protein"/>
</dbReference>
<evidence type="ECO:0000256" key="8">
    <source>
        <dbReference type="SAM" id="Phobius"/>
    </source>
</evidence>
<keyword evidence="9" id="KW-0732">Signal</keyword>
<evidence type="ECO:0000256" key="2">
    <source>
        <dbReference type="ARBA" id="ARBA00022553"/>
    </source>
</evidence>
<keyword evidence="8" id="KW-1133">Transmembrane helix</keyword>
<evidence type="ECO:0000256" key="7">
    <source>
        <dbReference type="ARBA" id="ARBA00023012"/>
    </source>
</evidence>
<evidence type="ECO:0000256" key="6">
    <source>
        <dbReference type="ARBA" id="ARBA00022840"/>
    </source>
</evidence>
<accession>A0ABR7IFQ9</accession>
<dbReference type="PANTHER" id="PTHR46663:SF4">
    <property type="entry name" value="DIGUANYLATE CYCLASE DGCT-RELATED"/>
    <property type="match status" value="1"/>
</dbReference>
<dbReference type="RefSeq" id="WP_186994354.1">
    <property type="nucleotide sequence ID" value="NZ_JACOQG010000004.1"/>
</dbReference>
<evidence type="ECO:0000313" key="11">
    <source>
        <dbReference type="EMBL" id="MBC5778867.1"/>
    </source>
</evidence>
<dbReference type="SUPFAM" id="SSF55785">
    <property type="entry name" value="PYP-like sensor domain (PAS domain)"/>
    <property type="match status" value="1"/>
</dbReference>
<dbReference type="InterPro" id="IPR035965">
    <property type="entry name" value="PAS-like_dom_sf"/>
</dbReference>
<dbReference type="InterPro" id="IPR043128">
    <property type="entry name" value="Rev_trsase/Diguanyl_cyclase"/>
</dbReference>
<dbReference type="InterPro" id="IPR029787">
    <property type="entry name" value="Nucleotide_cyclase"/>
</dbReference>
<dbReference type="Gene3D" id="3.30.450.20">
    <property type="entry name" value="PAS domain"/>
    <property type="match status" value="1"/>
</dbReference>
<gene>
    <name evidence="11" type="ORF">H8Z82_04165</name>
</gene>
<evidence type="ECO:0000256" key="4">
    <source>
        <dbReference type="ARBA" id="ARBA00022741"/>
    </source>
</evidence>
<proteinExistence type="predicted"/>
<feature type="domain" description="GGDEF" evidence="10">
    <location>
        <begin position="472"/>
        <end position="603"/>
    </location>
</feature>
<dbReference type="SUPFAM" id="SSF55073">
    <property type="entry name" value="Nucleotide cyclase"/>
    <property type="match status" value="1"/>
</dbReference>
<evidence type="ECO:0000313" key="12">
    <source>
        <dbReference type="Proteomes" id="UP000649826"/>
    </source>
</evidence>
<dbReference type="InterPro" id="IPR029151">
    <property type="entry name" value="Sensor-like_sf"/>
</dbReference>
<keyword evidence="3" id="KW-0808">Transferase</keyword>
<evidence type="ECO:0000256" key="3">
    <source>
        <dbReference type="ARBA" id="ARBA00022679"/>
    </source>
</evidence>
<dbReference type="SMART" id="SM00267">
    <property type="entry name" value="GGDEF"/>
    <property type="match status" value="1"/>
</dbReference>
<keyword evidence="8" id="KW-0472">Membrane</keyword>
<dbReference type="NCBIfam" id="TIGR00254">
    <property type="entry name" value="GGDEF"/>
    <property type="match status" value="1"/>
</dbReference>
<keyword evidence="12" id="KW-1185">Reference proteome</keyword>
<dbReference type="SUPFAM" id="SSF103190">
    <property type="entry name" value="Sensory domain-like"/>
    <property type="match status" value="1"/>
</dbReference>
<dbReference type="Pfam" id="PF00990">
    <property type="entry name" value="GGDEF"/>
    <property type="match status" value="1"/>
</dbReference>
<name>A0ABR7IFQ9_9FIRM</name>
<dbReference type="PANTHER" id="PTHR46663">
    <property type="entry name" value="DIGUANYLATE CYCLASE DGCT-RELATED"/>
    <property type="match status" value="1"/>
</dbReference>
<dbReference type="CDD" id="cd01949">
    <property type="entry name" value="GGDEF"/>
    <property type="match status" value="1"/>
</dbReference>
<organism evidence="11 12">
    <name type="scientific">Blautia difficilis</name>
    <dbReference type="NCBI Taxonomy" id="2763027"/>
    <lineage>
        <taxon>Bacteria</taxon>
        <taxon>Bacillati</taxon>
        <taxon>Bacillota</taxon>
        <taxon>Clostridia</taxon>
        <taxon>Lachnospirales</taxon>
        <taxon>Lachnospiraceae</taxon>
        <taxon>Blautia</taxon>
    </lineage>
</organism>
<protein>
    <submittedName>
        <fullName evidence="11">Diguanylate cyclase</fullName>
    </submittedName>
</protein>
<dbReference type="InterPro" id="IPR000160">
    <property type="entry name" value="GGDEF_dom"/>
</dbReference>
<comment type="caution">
    <text evidence="11">The sequence shown here is derived from an EMBL/GenBank/DDBJ whole genome shotgun (WGS) entry which is preliminary data.</text>
</comment>
<dbReference type="PROSITE" id="PS50887">
    <property type="entry name" value="GGDEF"/>
    <property type="match status" value="1"/>
</dbReference>
<dbReference type="CDD" id="cd18773">
    <property type="entry name" value="PDC1_HK_sensor"/>
    <property type="match status" value="1"/>
</dbReference>
<sequence length="603" mass="68725">MKKPYNKKKRARVLLVAILLAIAVCTGALACFNATLKRGEKNKTRESVAEWTQQNARLLQYKMDRYYDTLENVARFVQNLPMNSQETQKKIGRNFPTKDTNFIYIRALNLEGKNPEFTGSWKNQQYFKDSLAGNRGIGKNGSTYKSGVVLSVPVYDNSDQIKGVICGVLSPDSLNIFTDSEEDRERRDLYVTDKDGTYIVKQDYEGVSGDNLYTDLSGRELSVKLKNIRFRVSQNMKVCFSAAKTEDDVAREYAIVQANGQKLNVVTVMKEKTVLETSTYYQKYLYLLIFQLIMAVLVVVWIYLRMIRDDRIYIKNLNKRLELSEETYRVTARNNDVCIFTYDVETGLIQFLNEKYKELGLGQAQLSIPVLMKKIQEINPSTCAEIEVIIKSIDDKLPNFEHKFVLWSGGRKRYLHVLTTNIFDNTGNVARMVGSIEDITMNESDPLTGVLRRAAGIEQIEQILLTSPGVGRVHAFMIVDLDNFKSLNDKLGHMWGDKALQDVAKIMKNDCRPRDVICRLGGDEFVLFLQNLPEREVESFAEGLSGRLHLTYSDGIQSVSITASMGIILAGRSETSFQELYARADKELYEVKRTGKGTWHIKE</sequence>
<keyword evidence="5" id="KW-0418">Kinase</keyword>
<dbReference type="EMBL" id="JACOQG010000004">
    <property type="protein sequence ID" value="MBC5778867.1"/>
    <property type="molecule type" value="Genomic_DNA"/>
</dbReference>
<keyword evidence="2" id="KW-0597">Phosphoprotein</keyword>
<feature type="transmembrane region" description="Helical" evidence="8">
    <location>
        <begin position="284"/>
        <end position="304"/>
    </location>
</feature>
<evidence type="ECO:0000259" key="10">
    <source>
        <dbReference type="PROSITE" id="PS50887"/>
    </source>
</evidence>
<evidence type="ECO:0000256" key="5">
    <source>
        <dbReference type="ARBA" id="ARBA00022777"/>
    </source>
</evidence>
<keyword evidence="6" id="KW-0067">ATP-binding</keyword>
<evidence type="ECO:0000256" key="1">
    <source>
        <dbReference type="ARBA" id="ARBA00004370"/>
    </source>
</evidence>
<dbReference type="Proteomes" id="UP000649826">
    <property type="component" value="Unassembled WGS sequence"/>
</dbReference>
<dbReference type="Gene3D" id="3.30.70.270">
    <property type="match status" value="1"/>
</dbReference>
<keyword evidence="8" id="KW-0812">Transmembrane</keyword>
<feature type="signal peptide" evidence="9">
    <location>
        <begin position="1"/>
        <end position="30"/>
    </location>
</feature>